<keyword evidence="1" id="KW-0732">Signal</keyword>
<sequence length="168" mass="18997">MKKIRAVVILLFVAVLAACSKEPTGPEEPVTLNVLAWNEKIFNERYGDFFIATHPNYDIHVISVAGNLKPGEDLNLAVNNLINDENPDLIVLPMEFHAVLKENGQLVSLMDRIKRDDFNLSEFTPAVMNSLQDAEGQIYGLTPTFIGSALYSTRNYLKRITFRYQPIR</sequence>
<name>A0ABQ4NDV9_9BACL</name>
<gene>
    <name evidence="2" type="ORF">PACILC2_49720</name>
</gene>
<dbReference type="Proteomes" id="UP000680304">
    <property type="component" value="Unassembled WGS sequence"/>
</dbReference>
<evidence type="ECO:0008006" key="4">
    <source>
        <dbReference type="Google" id="ProtNLM"/>
    </source>
</evidence>
<proteinExistence type="predicted"/>
<feature type="signal peptide" evidence="1">
    <location>
        <begin position="1"/>
        <end position="17"/>
    </location>
</feature>
<evidence type="ECO:0000256" key="1">
    <source>
        <dbReference type="SAM" id="SignalP"/>
    </source>
</evidence>
<feature type="chain" id="PRO_5046573082" description="Extracellular solute-binding protein" evidence="1">
    <location>
        <begin position="18"/>
        <end position="168"/>
    </location>
</feature>
<dbReference type="RefSeq" id="WP_213530964.1">
    <property type="nucleotide sequence ID" value="NZ_BOVJ01000180.1"/>
</dbReference>
<protein>
    <recommendedName>
        <fullName evidence="4">Extracellular solute-binding protein</fullName>
    </recommendedName>
</protein>
<accession>A0ABQ4NDV9</accession>
<comment type="caution">
    <text evidence="2">The sequence shown here is derived from an EMBL/GenBank/DDBJ whole genome shotgun (WGS) entry which is preliminary data.</text>
</comment>
<evidence type="ECO:0000313" key="3">
    <source>
        <dbReference type="Proteomes" id="UP000680304"/>
    </source>
</evidence>
<evidence type="ECO:0000313" key="2">
    <source>
        <dbReference type="EMBL" id="GIQ66404.1"/>
    </source>
</evidence>
<dbReference type="PROSITE" id="PS51257">
    <property type="entry name" value="PROKAR_LIPOPROTEIN"/>
    <property type="match status" value="1"/>
</dbReference>
<organism evidence="2 3">
    <name type="scientific">Paenibacillus cisolokensis</name>
    <dbReference type="NCBI Taxonomy" id="1658519"/>
    <lineage>
        <taxon>Bacteria</taxon>
        <taxon>Bacillati</taxon>
        <taxon>Bacillota</taxon>
        <taxon>Bacilli</taxon>
        <taxon>Bacillales</taxon>
        <taxon>Paenibacillaceae</taxon>
        <taxon>Paenibacillus</taxon>
    </lineage>
</organism>
<dbReference type="EMBL" id="BOVJ01000180">
    <property type="protein sequence ID" value="GIQ66404.1"/>
    <property type="molecule type" value="Genomic_DNA"/>
</dbReference>
<dbReference type="SUPFAM" id="SSF53850">
    <property type="entry name" value="Periplasmic binding protein-like II"/>
    <property type="match status" value="1"/>
</dbReference>
<reference evidence="2 3" key="1">
    <citation type="submission" date="2021-04" db="EMBL/GenBank/DDBJ databases">
        <title>Draft genome sequence of Paenibacillus cisolokensis, LC2-13A.</title>
        <authorList>
            <person name="Uke A."/>
            <person name="Chhe C."/>
            <person name="Baramee S."/>
            <person name="Kosugi A."/>
        </authorList>
    </citation>
    <scope>NUCLEOTIDE SEQUENCE [LARGE SCALE GENOMIC DNA]</scope>
    <source>
        <strain evidence="2 3">LC2-13A</strain>
    </source>
</reference>
<keyword evidence="3" id="KW-1185">Reference proteome</keyword>
<dbReference type="Gene3D" id="3.40.190.10">
    <property type="entry name" value="Periplasmic binding protein-like II"/>
    <property type="match status" value="1"/>
</dbReference>